<organism evidence="1">
    <name type="scientific">Arundo donax</name>
    <name type="common">Giant reed</name>
    <name type="synonym">Donax arundinaceus</name>
    <dbReference type="NCBI Taxonomy" id="35708"/>
    <lineage>
        <taxon>Eukaryota</taxon>
        <taxon>Viridiplantae</taxon>
        <taxon>Streptophyta</taxon>
        <taxon>Embryophyta</taxon>
        <taxon>Tracheophyta</taxon>
        <taxon>Spermatophyta</taxon>
        <taxon>Magnoliopsida</taxon>
        <taxon>Liliopsida</taxon>
        <taxon>Poales</taxon>
        <taxon>Poaceae</taxon>
        <taxon>PACMAD clade</taxon>
        <taxon>Arundinoideae</taxon>
        <taxon>Arundineae</taxon>
        <taxon>Arundo</taxon>
    </lineage>
</organism>
<proteinExistence type="predicted"/>
<accession>A0A0A9B573</accession>
<sequence>MRLGNRWVIKCRSM</sequence>
<dbReference type="EMBL" id="GBRH01240592">
    <property type="protein sequence ID" value="JAD57303.1"/>
    <property type="molecule type" value="Transcribed_RNA"/>
</dbReference>
<reference evidence="1" key="2">
    <citation type="journal article" date="2015" name="Data Brief">
        <title>Shoot transcriptome of the giant reed, Arundo donax.</title>
        <authorList>
            <person name="Barrero R.A."/>
            <person name="Guerrero F.D."/>
            <person name="Moolhuijzen P."/>
            <person name="Goolsby J.A."/>
            <person name="Tidwell J."/>
            <person name="Bellgard S.E."/>
            <person name="Bellgard M.I."/>
        </authorList>
    </citation>
    <scope>NUCLEOTIDE SEQUENCE</scope>
    <source>
        <tissue evidence="1">Shoot tissue taken approximately 20 cm above the soil surface</tissue>
    </source>
</reference>
<evidence type="ECO:0000313" key="1">
    <source>
        <dbReference type="EMBL" id="JAD57303.1"/>
    </source>
</evidence>
<name>A0A0A9B573_ARUDO</name>
<protein>
    <submittedName>
        <fullName evidence="1">Uncharacterized protein</fullName>
    </submittedName>
</protein>
<reference evidence="1" key="1">
    <citation type="submission" date="2014-09" db="EMBL/GenBank/DDBJ databases">
        <authorList>
            <person name="Magalhaes I.L.F."/>
            <person name="Oliveira U."/>
            <person name="Santos F.R."/>
            <person name="Vidigal T.H.D.A."/>
            <person name="Brescovit A.D."/>
            <person name="Santos A.J."/>
        </authorList>
    </citation>
    <scope>NUCLEOTIDE SEQUENCE</scope>
    <source>
        <tissue evidence="1">Shoot tissue taken approximately 20 cm above the soil surface</tissue>
    </source>
</reference>